<dbReference type="RefSeq" id="WP_157022998.1">
    <property type="nucleotide sequence ID" value="NZ_WQLV01000007.1"/>
</dbReference>
<evidence type="ECO:0000313" key="3">
    <source>
        <dbReference type="EMBL" id="MVO16787.1"/>
    </source>
</evidence>
<dbReference type="Pfam" id="PF13279">
    <property type="entry name" value="4HBT_2"/>
    <property type="match status" value="1"/>
</dbReference>
<dbReference type="EMBL" id="WQLV01000007">
    <property type="protein sequence ID" value="MVO16787.1"/>
    <property type="molecule type" value="Genomic_DNA"/>
</dbReference>
<dbReference type="AlphaFoldDB" id="A0A6L6WLE6"/>
<dbReference type="PANTHER" id="PTHR31793">
    <property type="entry name" value="4-HYDROXYBENZOYL-COA THIOESTERASE FAMILY MEMBER"/>
    <property type="match status" value="1"/>
</dbReference>
<protein>
    <submittedName>
        <fullName evidence="3">Tol-pal system-associated acyl-CoA thioesterase</fullName>
    </submittedName>
</protein>
<evidence type="ECO:0000256" key="1">
    <source>
        <dbReference type="ARBA" id="ARBA00005953"/>
    </source>
</evidence>
<evidence type="ECO:0000313" key="4">
    <source>
        <dbReference type="Proteomes" id="UP000478892"/>
    </source>
</evidence>
<sequence>MHQFPIRVYYEDTDMGGVVYYANYLRFIERARSDWVRKLGNDQNAMRDAGLIWVVQRVEADYRVPARFDDELLIETEVLKVSPARLIMGQRVMRDETEIFRAKVTVACVTAQGKPQRLPAEIRALL</sequence>
<dbReference type="InterPro" id="IPR050563">
    <property type="entry name" value="4-hydroxybenzoyl-CoA_TE"/>
</dbReference>
<dbReference type="Gene3D" id="3.10.129.10">
    <property type="entry name" value="Hotdog Thioesterase"/>
    <property type="match status" value="1"/>
</dbReference>
<dbReference type="PANTHER" id="PTHR31793:SF37">
    <property type="entry name" value="ACYL-COA THIOESTER HYDROLASE YBGC"/>
    <property type="match status" value="1"/>
</dbReference>
<evidence type="ECO:0000256" key="2">
    <source>
        <dbReference type="ARBA" id="ARBA00022801"/>
    </source>
</evidence>
<dbReference type="InterPro" id="IPR014166">
    <property type="entry name" value="Tol-Pal_acyl-CoA_thioesterase"/>
</dbReference>
<dbReference type="NCBIfam" id="TIGR02799">
    <property type="entry name" value="thio_ybgC"/>
    <property type="match status" value="1"/>
</dbReference>
<dbReference type="InterPro" id="IPR006684">
    <property type="entry name" value="YbgC/YbaW"/>
</dbReference>
<keyword evidence="2" id="KW-0378">Hydrolase</keyword>
<name>A0A6L6WLE6_9RHOB</name>
<dbReference type="SUPFAM" id="SSF54637">
    <property type="entry name" value="Thioesterase/thiol ester dehydrase-isomerase"/>
    <property type="match status" value="1"/>
</dbReference>
<comment type="caution">
    <text evidence="3">The sequence shown here is derived from an EMBL/GenBank/DDBJ whole genome shotgun (WGS) entry which is preliminary data.</text>
</comment>
<comment type="similarity">
    <text evidence="1">Belongs to the 4-hydroxybenzoyl-CoA thioesterase family.</text>
</comment>
<dbReference type="InterPro" id="IPR029069">
    <property type="entry name" value="HotDog_dom_sf"/>
</dbReference>
<dbReference type="GO" id="GO:0047617">
    <property type="term" value="F:fatty acyl-CoA hydrolase activity"/>
    <property type="evidence" value="ECO:0007669"/>
    <property type="project" value="TreeGrafter"/>
</dbReference>
<dbReference type="Proteomes" id="UP000478892">
    <property type="component" value="Unassembled WGS sequence"/>
</dbReference>
<dbReference type="FunFam" id="3.10.129.10:FF:000004">
    <property type="entry name" value="Tol-pal system-associated acyl-CoA thioesterase"/>
    <property type="match status" value="1"/>
</dbReference>
<keyword evidence="4" id="KW-1185">Reference proteome</keyword>
<reference evidence="3 4" key="1">
    <citation type="submission" date="2019-12" db="EMBL/GenBank/DDBJ databases">
        <authorList>
            <person name="Zhang Y.-J."/>
        </authorList>
    </citation>
    <scope>NUCLEOTIDE SEQUENCE [LARGE SCALE GENOMIC DNA]</scope>
    <source>
        <strain evidence="3 4">CY05</strain>
    </source>
</reference>
<organism evidence="3 4">
    <name type="scientific">Parasedimentitalea huanghaiensis</name>
    <dbReference type="NCBI Taxonomy" id="2682100"/>
    <lineage>
        <taxon>Bacteria</taxon>
        <taxon>Pseudomonadati</taxon>
        <taxon>Pseudomonadota</taxon>
        <taxon>Alphaproteobacteria</taxon>
        <taxon>Rhodobacterales</taxon>
        <taxon>Paracoccaceae</taxon>
        <taxon>Parasedimentitalea</taxon>
    </lineage>
</organism>
<dbReference type="CDD" id="cd00586">
    <property type="entry name" value="4HBT"/>
    <property type="match status" value="1"/>
</dbReference>
<dbReference type="PIRSF" id="PIRSF003230">
    <property type="entry name" value="YbgC"/>
    <property type="match status" value="1"/>
</dbReference>
<gene>
    <name evidence="3" type="primary">ybgC</name>
    <name evidence="3" type="ORF">GO984_13290</name>
</gene>
<proteinExistence type="inferred from homology"/>
<accession>A0A6L6WLE6</accession>
<dbReference type="NCBIfam" id="TIGR00051">
    <property type="entry name" value="YbgC/FadM family acyl-CoA thioesterase"/>
    <property type="match status" value="1"/>
</dbReference>